<keyword evidence="3" id="KW-1185">Reference proteome</keyword>
<name>A0AAE0SZX7_9BIVA</name>
<organism evidence="2 3">
    <name type="scientific">Potamilus streckersoni</name>
    <dbReference type="NCBI Taxonomy" id="2493646"/>
    <lineage>
        <taxon>Eukaryota</taxon>
        <taxon>Metazoa</taxon>
        <taxon>Spiralia</taxon>
        <taxon>Lophotrochozoa</taxon>
        <taxon>Mollusca</taxon>
        <taxon>Bivalvia</taxon>
        <taxon>Autobranchia</taxon>
        <taxon>Heteroconchia</taxon>
        <taxon>Palaeoheterodonta</taxon>
        <taxon>Unionida</taxon>
        <taxon>Unionoidea</taxon>
        <taxon>Unionidae</taxon>
        <taxon>Ambleminae</taxon>
        <taxon>Lampsilini</taxon>
        <taxon>Potamilus</taxon>
    </lineage>
</organism>
<proteinExistence type="predicted"/>
<comment type="caution">
    <text evidence="2">The sequence shown here is derived from an EMBL/GenBank/DDBJ whole genome shotgun (WGS) entry which is preliminary data.</text>
</comment>
<dbReference type="PANTHER" id="PTHR47020">
    <property type="entry name" value="HILLARIN"/>
    <property type="match status" value="1"/>
</dbReference>
<protein>
    <recommendedName>
        <fullName evidence="1">KY-like immunoglobulin-like domain-containing protein</fullName>
    </recommendedName>
</protein>
<reference evidence="2" key="3">
    <citation type="submission" date="2023-05" db="EMBL/GenBank/DDBJ databases">
        <authorList>
            <person name="Smith C.H."/>
        </authorList>
    </citation>
    <scope>NUCLEOTIDE SEQUENCE</scope>
    <source>
        <strain evidence="2">CHS0354</strain>
        <tissue evidence="2">Mantle</tissue>
    </source>
</reference>
<accession>A0AAE0SZX7</accession>
<dbReference type="InterPro" id="IPR056564">
    <property type="entry name" value="Ig-like_KY"/>
</dbReference>
<dbReference type="EMBL" id="JAEAOA010001756">
    <property type="protein sequence ID" value="KAK3601076.1"/>
    <property type="molecule type" value="Genomic_DNA"/>
</dbReference>
<reference evidence="2" key="1">
    <citation type="journal article" date="2021" name="Genome Biol. Evol.">
        <title>A High-Quality Reference Genome for a Parasitic Bivalve with Doubly Uniparental Inheritance (Bivalvia: Unionida).</title>
        <authorList>
            <person name="Smith C.H."/>
        </authorList>
    </citation>
    <scope>NUCLEOTIDE SEQUENCE</scope>
    <source>
        <strain evidence="2">CHS0354</strain>
    </source>
</reference>
<evidence type="ECO:0000259" key="1">
    <source>
        <dbReference type="Pfam" id="PF23265"/>
    </source>
</evidence>
<gene>
    <name evidence="2" type="ORF">CHS0354_029303</name>
</gene>
<dbReference type="InterPro" id="IPR053041">
    <property type="entry name" value="Transglut-like_Superfamily_Mod"/>
</dbReference>
<evidence type="ECO:0000313" key="2">
    <source>
        <dbReference type="EMBL" id="KAK3601076.1"/>
    </source>
</evidence>
<sequence length="616" mass="71159">MDDDKCSSLRNTWNAVFVEGGWRLVFPLWAFWGFGTYRDGHYVIQGGESSRQEQALGKQQIEEFFFLTDPEKFVYFALSDKQEWQFLKKPWSIRKFADVPLCRPPFFKYAIQVDSSGRVHTKHGECNFSLRSGEGIYFSYMLYYNHVESVGHGLNHLQLIKKFYILPLRQNNSWVYHIRLADTGVYKLIIFANSSRGGHADGVCEFKLLCDEAKTNCIPYPVNPVIGFGVCNDTEKSGLSTKYQKEGMVYLAPQSRTTFAFTMLKRVSVYSRLMYIGASKQVEELKDHISVEENFTKRMLSLDVKVPGEEGEYALQIYAKEEENQTAIDRSAEEKQYNEERNICNYLLVAEGRKGRLYENAEEKKIRQSLREKEKAHDIIGLEESIRKFKEKGLDNRGDLTRASEALEFLKVQRELRVAIIRRHLDPLQKAIPLGRAYKHPNQKNQEKIKRFLETAEEMSDHLISLGKIAHDVSQLSQSAIEELRTYLTPPDVVPKVMLATYLLLGEKESDIENWEDLRALMRRTGKQSLMYRVERFDIASVQPVLLARARNLIKDHDELSARLTSPVAGTFFVWINCKFSAVISNVNTAKFVYGLPSLCPTFRCKNKLKVRFSIE</sequence>
<dbReference type="Proteomes" id="UP001195483">
    <property type="component" value="Unassembled WGS sequence"/>
</dbReference>
<dbReference type="AlphaFoldDB" id="A0AAE0SZX7"/>
<dbReference type="PANTHER" id="PTHR47020:SF1">
    <property type="entry name" value="HILLARIN"/>
    <property type="match status" value="1"/>
</dbReference>
<feature type="domain" description="KY-like immunoglobulin-like" evidence="1">
    <location>
        <begin position="94"/>
        <end position="221"/>
    </location>
</feature>
<dbReference type="Pfam" id="PF23265">
    <property type="entry name" value="Ig-like_KY"/>
    <property type="match status" value="1"/>
</dbReference>
<evidence type="ECO:0000313" key="3">
    <source>
        <dbReference type="Proteomes" id="UP001195483"/>
    </source>
</evidence>
<dbReference type="Gene3D" id="1.20.920.60">
    <property type="match status" value="1"/>
</dbReference>
<reference evidence="2" key="2">
    <citation type="journal article" date="2021" name="Genome Biol. Evol.">
        <title>Developing a high-quality reference genome for a parasitic bivalve with doubly uniparental inheritance (Bivalvia: Unionida).</title>
        <authorList>
            <person name="Smith C.H."/>
        </authorList>
    </citation>
    <scope>NUCLEOTIDE SEQUENCE</scope>
    <source>
        <strain evidence="2">CHS0354</strain>
        <tissue evidence="2">Mantle</tissue>
    </source>
</reference>